<dbReference type="Gene3D" id="1.25.40.390">
    <property type="match status" value="1"/>
</dbReference>
<dbReference type="InterPro" id="IPR011990">
    <property type="entry name" value="TPR-like_helical_dom_sf"/>
</dbReference>
<evidence type="ECO:0000259" key="6">
    <source>
        <dbReference type="Pfam" id="PF07980"/>
    </source>
</evidence>
<evidence type="ECO:0000256" key="4">
    <source>
        <dbReference type="ARBA" id="ARBA00023136"/>
    </source>
</evidence>
<dbReference type="GO" id="GO:0009279">
    <property type="term" value="C:cell outer membrane"/>
    <property type="evidence" value="ECO:0007669"/>
    <property type="project" value="UniProtKB-SubCell"/>
</dbReference>
<evidence type="ECO:0000256" key="2">
    <source>
        <dbReference type="ARBA" id="ARBA00006275"/>
    </source>
</evidence>
<dbReference type="RefSeq" id="WP_141614647.1">
    <property type="nucleotide sequence ID" value="NZ_CP041253.1"/>
</dbReference>
<evidence type="ECO:0000313" key="8">
    <source>
        <dbReference type="EMBL" id="QDH79403.1"/>
    </source>
</evidence>
<comment type="subcellular location">
    <subcellularLocation>
        <location evidence="1">Cell outer membrane</location>
    </subcellularLocation>
</comment>
<dbReference type="Pfam" id="PF07980">
    <property type="entry name" value="SusD_RagB"/>
    <property type="match status" value="1"/>
</dbReference>
<keyword evidence="3" id="KW-0732">Signal</keyword>
<dbReference type="KEGG" id="echi:FKX85_10300"/>
<organism evidence="8 9">
    <name type="scientific">Echinicola soli</name>
    <dbReference type="NCBI Taxonomy" id="2591634"/>
    <lineage>
        <taxon>Bacteria</taxon>
        <taxon>Pseudomonadati</taxon>
        <taxon>Bacteroidota</taxon>
        <taxon>Cytophagia</taxon>
        <taxon>Cytophagales</taxon>
        <taxon>Cyclobacteriaceae</taxon>
        <taxon>Echinicola</taxon>
    </lineage>
</organism>
<dbReference type="Pfam" id="PF14322">
    <property type="entry name" value="SusD-like_3"/>
    <property type="match status" value="1"/>
</dbReference>
<dbReference type="OrthoDB" id="691907at2"/>
<feature type="domain" description="RagB/SusD" evidence="6">
    <location>
        <begin position="300"/>
        <end position="548"/>
    </location>
</feature>
<evidence type="ECO:0000256" key="1">
    <source>
        <dbReference type="ARBA" id="ARBA00004442"/>
    </source>
</evidence>
<accession>A0A514CHV1</accession>
<dbReference type="AlphaFoldDB" id="A0A514CHV1"/>
<evidence type="ECO:0000256" key="5">
    <source>
        <dbReference type="ARBA" id="ARBA00023237"/>
    </source>
</evidence>
<protein>
    <submittedName>
        <fullName evidence="8">RagB/SusD family nutrient uptake outer membrane protein</fullName>
    </submittedName>
</protein>
<comment type="similarity">
    <text evidence="2">Belongs to the SusD family.</text>
</comment>
<dbReference type="InterPro" id="IPR012944">
    <property type="entry name" value="SusD_RagB_dom"/>
</dbReference>
<proteinExistence type="inferred from homology"/>
<feature type="domain" description="SusD-like N-terminal" evidence="7">
    <location>
        <begin position="65"/>
        <end position="215"/>
    </location>
</feature>
<evidence type="ECO:0000313" key="9">
    <source>
        <dbReference type="Proteomes" id="UP000316614"/>
    </source>
</evidence>
<dbReference type="Proteomes" id="UP000316614">
    <property type="component" value="Chromosome"/>
</dbReference>
<keyword evidence="4" id="KW-0472">Membrane</keyword>
<evidence type="ECO:0000256" key="3">
    <source>
        <dbReference type="ARBA" id="ARBA00022729"/>
    </source>
</evidence>
<gene>
    <name evidence="8" type="ORF">FKX85_10300</name>
</gene>
<reference evidence="8 9" key="1">
    <citation type="submission" date="2019-06" db="EMBL/GenBank/DDBJ databases">
        <title>Echinicola alkalisoli sp. nov. isolated from saline soil.</title>
        <authorList>
            <person name="Sun J.-Q."/>
            <person name="Xu L."/>
        </authorList>
    </citation>
    <scope>NUCLEOTIDE SEQUENCE [LARGE SCALE GENOMIC DNA]</scope>
    <source>
        <strain evidence="8 9">LN3S3</strain>
    </source>
</reference>
<sequence>MKIINNIKNNLGIIAVILLVMGCQDKLDLAPETQISDSNFWNSTTDLEKAANYLYTFLPDIESATDNSGTFSFSNSGANSVSDGTRIAPATDTDNWDQNYDIIRASNNILEKSVNVSGDEATINKYLAEARFFRAWAYFEMVKRFGGVPLITKTLGVSDPELYAPRAERSEVVSLIYQDLDFAISHLPMPSKQAGAEYGRITASAALSFKSRVALFEGTRAKFHGGDDAQKHLQLAMEAAEEVINSGEHGLFKYGQDPAISYRKLFHDEGDGPSNPESIMVKLYGENASNNLRSHRITENRLNQGQMVPTKALADLYLYTDGLPKEKSANYGEEVTSLTQFESRDPRMEMTIFNKTLFYTPTALYVPGFQFSPSGYKFCKYFNPEYMSPPDCWVDFMIIRYAEVLLNYAEAKFELTESISDSDLDKSINLLRERVGMPALSNQFVNANSLSMREEIRRERGIELAMENFQYWDLIRWKTAEVELPQTILGAKYFEEEYGPTANEMNADGYVIVQKEVDRHFDPSRDYLWPIPLQELGLNPALEQNPNW</sequence>
<evidence type="ECO:0000259" key="7">
    <source>
        <dbReference type="Pfam" id="PF14322"/>
    </source>
</evidence>
<dbReference type="SUPFAM" id="SSF48452">
    <property type="entry name" value="TPR-like"/>
    <property type="match status" value="1"/>
</dbReference>
<dbReference type="PROSITE" id="PS51257">
    <property type="entry name" value="PROKAR_LIPOPROTEIN"/>
    <property type="match status" value="1"/>
</dbReference>
<keyword evidence="5" id="KW-0998">Cell outer membrane</keyword>
<name>A0A514CHV1_9BACT</name>
<dbReference type="EMBL" id="CP041253">
    <property type="protein sequence ID" value="QDH79403.1"/>
    <property type="molecule type" value="Genomic_DNA"/>
</dbReference>
<keyword evidence="9" id="KW-1185">Reference proteome</keyword>
<dbReference type="InterPro" id="IPR033985">
    <property type="entry name" value="SusD-like_N"/>
</dbReference>